<dbReference type="FunFam" id="2.60.40.1120:FF:000003">
    <property type="entry name" value="Outer membrane protein Omp121"/>
    <property type="match status" value="1"/>
</dbReference>
<comment type="subcellular location">
    <subcellularLocation>
        <location evidence="1 8">Cell outer membrane</location>
        <topology evidence="1 8">Multi-pass membrane protein</topology>
    </subcellularLocation>
</comment>
<evidence type="ECO:0000313" key="12">
    <source>
        <dbReference type="EMBL" id="KMM35171.1"/>
    </source>
</evidence>
<dbReference type="GO" id="GO:0009279">
    <property type="term" value="C:cell outer membrane"/>
    <property type="evidence" value="ECO:0007669"/>
    <property type="project" value="UniProtKB-SubCell"/>
</dbReference>
<dbReference type="SUPFAM" id="SSF56935">
    <property type="entry name" value="Porins"/>
    <property type="match status" value="1"/>
</dbReference>
<dbReference type="InterPro" id="IPR023996">
    <property type="entry name" value="TonB-dep_OMP_SusC/RagA"/>
</dbReference>
<dbReference type="NCBIfam" id="TIGR04056">
    <property type="entry name" value="OMP_RagA_SusC"/>
    <property type="match status" value="1"/>
</dbReference>
<evidence type="ECO:0000256" key="1">
    <source>
        <dbReference type="ARBA" id="ARBA00004571"/>
    </source>
</evidence>
<dbReference type="SUPFAM" id="SSF49464">
    <property type="entry name" value="Carboxypeptidase regulatory domain-like"/>
    <property type="match status" value="1"/>
</dbReference>
<dbReference type="PROSITE" id="PS52016">
    <property type="entry name" value="TONB_DEPENDENT_REC_3"/>
    <property type="match status" value="1"/>
</dbReference>
<evidence type="ECO:0000259" key="11">
    <source>
        <dbReference type="Pfam" id="PF07715"/>
    </source>
</evidence>
<dbReference type="Gene3D" id="2.170.130.10">
    <property type="entry name" value="TonB-dependent receptor, plug domain"/>
    <property type="match status" value="1"/>
</dbReference>
<accession>A0A0J6CG50</accession>
<evidence type="ECO:0000256" key="8">
    <source>
        <dbReference type="PROSITE-ProRule" id="PRU01360"/>
    </source>
</evidence>
<dbReference type="Proteomes" id="UP000036166">
    <property type="component" value="Unassembled WGS sequence"/>
</dbReference>
<dbReference type="Gene3D" id="3.55.50.30">
    <property type="match status" value="1"/>
</dbReference>
<dbReference type="Pfam" id="PF07715">
    <property type="entry name" value="Plug"/>
    <property type="match status" value="1"/>
</dbReference>
<gene>
    <name evidence="12" type="ORF">ACM15_03145</name>
</gene>
<evidence type="ECO:0000256" key="9">
    <source>
        <dbReference type="SAM" id="SignalP"/>
    </source>
</evidence>
<dbReference type="Pfam" id="PF07660">
    <property type="entry name" value="STN"/>
    <property type="match status" value="1"/>
</dbReference>
<feature type="domain" description="Secretin/TonB short N-terminal" evidence="10">
    <location>
        <begin position="57"/>
        <end position="107"/>
    </location>
</feature>
<dbReference type="InterPro" id="IPR023997">
    <property type="entry name" value="TonB-dep_OMP_SusC/RagA_CS"/>
</dbReference>
<feature type="signal peptide" evidence="9">
    <location>
        <begin position="1"/>
        <end position="26"/>
    </location>
</feature>
<sequence>MKRKYFSIKQLGLFLAMGVISTSVYANTALQSVKVTVNHKNAPISKVLDDIEQQTGYSILVRNNDINIKQKVTVNVTDENLNRVLDDVFKGMEVKYDIENKTISIYKPKVTSTITLAVDQNKKTISGVIVDPNGEPVIGANILEKGTKDNGTISDIDGKFSLNVEDNATLLVSFVGFKNMEIPVKGKNSLKITMANDTELLDEVVVVGYLTQKKTSLTGAVSNMKMEENLTTIPTASAANLLAGKMAGVNISSKNGLPGTNPSLKIRTVSSWKEEKYNPQPVTYVIDGVVRDATSFNAMSANEIEDISVLKDAASAAIYGSRSSGGVVIVTTKKGKIGKPTINYSYGFSVDTRTKSYDLTDGVQTAEIYNRVNPEATNKWTQEEIDHIASINGGYGYNQLDEVYQNPTTQTHNLNISGGNDRIHYFGAASYMKQEGFLAPLGYDKYNIRMNVTANVTDDFELYTGFSLTNDKISRIASDGTDWAYDTYGKLRIWQPEQPVFTDSGKLIDYGWIANVGARVLGYDGYRYDKRLNPTFTVKGTYKMPFLKGLSASIQYNKTWTHNTVNGYYTNYDMYITKHTGANGRIMSTRDEDIVGIHRSAQYGRDYLRKDSKWGDTQQLNFYLNYANTFNEVHNVAAVLLTEWSEGFNDSVYGFRETFPTYMTDQFWAAGNSREFTSGGGDASSKNGRMSYVGQFSYSYANKYLLGFSFREDGSMNFAPSQRWGFFPAGSAGWVLSEESFFNKKWIQYMKLRGSVGLTGDDSVGGWQWQESYTAVKLNDNNNVLPAYFGKNPSKHVGLNYGNVVNPNLTWEKALNYNVGLDMNFLDHWNLSADYWFRKSYDILDNRQATLPTTFSRDMPAENYGKMNAQGIDLQLGYKGTSHDFNYYGNLTMSYGWNEIKYKDYAENAQWIDIPIGTSTTRWVGYDFDRIIRTQEELDAFNAEHPNYTFKGIKPELGMLVYKDHSGPDGKPDGVVDSWDRVVLRNKNFPVQYGLNLGGSWKGLSLDMMFSGELGKDRSFRDLAGNVEWNRVWAEWYDNSWTPENPNAMLPKQKSANEPRTYKDDDCQFWLKKTNFMRLKYVTLSYDLPKNQFYNKLFDNVRLFVTGSNLFVWSSFKYYDPELEHGNAYPIMRSFNFGVDVKF</sequence>
<keyword evidence="3 8" id="KW-1134">Transmembrane beta strand</keyword>
<feature type="domain" description="TonB-dependent receptor plug" evidence="11">
    <location>
        <begin position="214"/>
        <end position="327"/>
    </location>
</feature>
<dbReference type="PATRIC" id="fig|328812.4.peg.4902"/>
<protein>
    <submittedName>
        <fullName evidence="12">Carbohydrate-binding protein SusC</fullName>
    </submittedName>
</protein>
<name>A0A0J6CG50_9BACT</name>
<dbReference type="GO" id="GO:0044718">
    <property type="term" value="P:siderophore transmembrane transport"/>
    <property type="evidence" value="ECO:0007669"/>
    <property type="project" value="TreeGrafter"/>
</dbReference>
<dbReference type="EMBL" id="LFJV01000007">
    <property type="protein sequence ID" value="KMM35171.1"/>
    <property type="molecule type" value="Genomic_DNA"/>
</dbReference>
<feature type="chain" id="PRO_5005268962" evidence="9">
    <location>
        <begin position="27"/>
        <end position="1143"/>
    </location>
</feature>
<evidence type="ECO:0000256" key="3">
    <source>
        <dbReference type="ARBA" id="ARBA00022452"/>
    </source>
</evidence>
<evidence type="ECO:0000313" key="13">
    <source>
        <dbReference type="Proteomes" id="UP000036166"/>
    </source>
</evidence>
<evidence type="ECO:0000256" key="7">
    <source>
        <dbReference type="ARBA" id="ARBA00023237"/>
    </source>
</evidence>
<dbReference type="AlphaFoldDB" id="A0A0J6CG50"/>
<dbReference type="GO" id="GO:0015344">
    <property type="term" value="F:siderophore uptake transmembrane transporter activity"/>
    <property type="evidence" value="ECO:0007669"/>
    <property type="project" value="TreeGrafter"/>
</dbReference>
<dbReference type="InterPro" id="IPR037066">
    <property type="entry name" value="Plug_dom_sf"/>
</dbReference>
<dbReference type="RefSeq" id="WP_048314386.1">
    <property type="nucleotide sequence ID" value="NZ_LFJV01000007.1"/>
</dbReference>
<keyword evidence="6 8" id="KW-0472">Membrane</keyword>
<dbReference type="InterPro" id="IPR008969">
    <property type="entry name" value="CarboxyPept-like_regulatory"/>
</dbReference>
<comment type="caution">
    <text evidence="12">The sequence shown here is derived from an EMBL/GenBank/DDBJ whole genome shotgun (WGS) entry which is preliminary data.</text>
</comment>
<evidence type="ECO:0000256" key="5">
    <source>
        <dbReference type="ARBA" id="ARBA00022729"/>
    </source>
</evidence>
<evidence type="ECO:0000256" key="6">
    <source>
        <dbReference type="ARBA" id="ARBA00023136"/>
    </source>
</evidence>
<dbReference type="Pfam" id="PF13715">
    <property type="entry name" value="CarbopepD_reg_2"/>
    <property type="match status" value="1"/>
</dbReference>
<dbReference type="InterPro" id="IPR011662">
    <property type="entry name" value="Secretin/TonB_short_N"/>
</dbReference>
<dbReference type="NCBIfam" id="TIGR04057">
    <property type="entry name" value="SusC_RagA_signa"/>
    <property type="match status" value="1"/>
</dbReference>
<keyword evidence="2 8" id="KW-0813">Transport</keyword>
<evidence type="ECO:0000256" key="4">
    <source>
        <dbReference type="ARBA" id="ARBA00022692"/>
    </source>
</evidence>
<dbReference type="Gene3D" id="2.60.40.1120">
    <property type="entry name" value="Carboxypeptidase-like, regulatory domain"/>
    <property type="match status" value="1"/>
</dbReference>
<keyword evidence="5 9" id="KW-0732">Signal</keyword>
<dbReference type="InterPro" id="IPR036942">
    <property type="entry name" value="Beta-barrel_TonB_sf"/>
</dbReference>
<dbReference type="InterPro" id="IPR039426">
    <property type="entry name" value="TonB-dep_rcpt-like"/>
</dbReference>
<dbReference type="PANTHER" id="PTHR30069">
    <property type="entry name" value="TONB-DEPENDENT OUTER MEMBRANE RECEPTOR"/>
    <property type="match status" value="1"/>
</dbReference>
<organism evidence="12 13">
    <name type="scientific">Parabacteroides goldsteinii</name>
    <dbReference type="NCBI Taxonomy" id="328812"/>
    <lineage>
        <taxon>Bacteria</taxon>
        <taxon>Pseudomonadati</taxon>
        <taxon>Bacteroidota</taxon>
        <taxon>Bacteroidia</taxon>
        <taxon>Bacteroidales</taxon>
        <taxon>Tannerellaceae</taxon>
        <taxon>Parabacteroides</taxon>
    </lineage>
</organism>
<dbReference type="Gene3D" id="2.40.170.20">
    <property type="entry name" value="TonB-dependent receptor, beta-barrel domain"/>
    <property type="match status" value="1"/>
</dbReference>
<keyword evidence="4 8" id="KW-0812">Transmembrane</keyword>
<reference evidence="12 13" key="1">
    <citation type="submission" date="2015-06" db="EMBL/GenBank/DDBJ databases">
        <title>Draft Genome Sequence of Parabacteroides goldsteinii with Putative Novel Metallo-Beta-Lactamases Isolated from a Blood Culture from a Human Patient.</title>
        <authorList>
            <person name="Krogh T.J."/>
            <person name="Agergaard C.N."/>
            <person name="Moller-Jensen J."/>
            <person name="Justesen U.S."/>
        </authorList>
    </citation>
    <scope>NUCLEOTIDE SEQUENCE [LARGE SCALE GENOMIC DNA]</scope>
    <source>
        <strain evidence="12 13">910340</strain>
    </source>
</reference>
<evidence type="ECO:0000259" key="10">
    <source>
        <dbReference type="Pfam" id="PF07660"/>
    </source>
</evidence>
<dbReference type="PANTHER" id="PTHR30069:SF29">
    <property type="entry name" value="HEMOGLOBIN AND HEMOGLOBIN-HAPTOGLOBIN-BINDING PROTEIN 1-RELATED"/>
    <property type="match status" value="1"/>
</dbReference>
<evidence type="ECO:0000256" key="2">
    <source>
        <dbReference type="ARBA" id="ARBA00022448"/>
    </source>
</evidence>
<keyword evidence="7 8" id="KW-0998">Cell outer membrane</keyword>
<comment type="similarity">
    <text evidence="8">Belongs to the TonB-dependent receptor family.</text>
</comment>
<proteinExistence type="inferred from homology"/>
<dbReference type="InterPro" id="IPR012910">
    <property type="entry name" value="Plug_dom"/>
</dbReference>